<evidence type="ECO:0000313" key="3">
    <source>
        <dbReference type="Proteomes" id="UP000638648"/>
    </source>
</evidence>
<comment type="caution">
    <text evidence="2">The sequence shown here is derived from an EMBL/GenBank/DDBJ whole genome shotgun (WGS) entry which is preliminary data.</text>
</comment>
<feature type="region of interest" description="Disordered" evidence="1">
    <location>
        <begin position="1"/>
        <end position="20"/>
    </location>
</feature>
<evidence type="ECO:0000256" key="1">
    <source>
        <dbReference type="SAM" id="MobiDB-lite"/>
    </source>
</evidence>
<accession>A0A927MU15</accession>
<proteinExistence type="predicted"/>
<evidence type="ECO:0000313" key="2">
    <source>
        <dbReference type="EMBL" id="MBE1604828.1"/>
    </source>
</evidence>
<dbReference type="EMBL" id="JADBEM010000001">
    <property type="protein sequence ID" value="MBE1604828.1"/>
    <property type="molecule type" value="Genomic_DNA"/>
</dbReference>
<name>A0A927MU15_9ACTN</name>
<reference evidence="2" key="1">
    <citation type="submission" date="2020-10" db="EMBL/GenBank/DDBJ databases">
        <title>Sequencing the genomes of 1000 actinobacteria strains.</title>
        <authorList>
            <person name="Klenk H.-P."/>
        </authorList>
    </citation>
    <scope>NUCLEOTIDE SEQUENCE</scope>
    <source>
        <strain evidence="2">DSM 45354</strain>
    </source>
</reference>
<gene>
    <name evidence="2" type="ORF">HEB94_001676</name>
</gene>
<keyword evidence="3" id="KW-1185">Reference proteome</keyword>
<protein>
    <submittedName>
        <fullName evidence="2">Uncharacterized protein</fullName>
    </submittedName>
</protein>
<dbReference type="AlphaFoldDB" id="A0A927MU15"/>
<dbReference type="RefSeq" id="WP_192749282.1">
    <property type="nucleotide sequence ID" value="NZ_BAABJL010000089.1"/>
</dbReference>
<dbReference type="Proteomes" id="UP000638648">
    <property type="component" value="Unassembled WGS sequence"/>
</dbReference>
<sequence length="186" mass="20570">MDSAGAHLAIEGRSPDPDDPTVVDIDVGFQDPHEGADVRVSVLSTCLRPWEEDAVAEAFWTWLAPVGERLDAVWGFVTCDPETLPFSTPYDEWYGILREGSRLAREHPRGYCTAALTAAAQASGLRVEHVPDDAGHDYTVVAIGAPITAYTDDQLRAVRDLLEPVLIKREPREYDPNDWPSRILSD</sequence>
<organism evidence="2 3">
    <name type="scientific">Actinopolymorpha pittospori</name>
    <dbReference type="NCBI Taxonomy" id="648752"/>
    <lineage>
        <taxon>Bacteria</taxon>
        <taxon>Bacillati</taxon>
        <taxon>Actinomycetota</taxon>
        <taxon>Actinomycetes</taxon>
        <taxon>Propionibacteriales</taxon>
        <taxon>Actinopolymorphaceae</taxon>
        <taxon>Actinopolymorpha</taxon>
    </lineage>
</organism>